<name>A0A2U3DYX5_PURLI</name>
<dbReference type="EMBL" id="JAWRVI010000002">
    <property type="protein sequence ID" value="KAK4094941.1"/>
    <property type="molecule type" value="Genomic_DNA"/>
</dbReference>
<evidence type="ECO:0000313" key="3">
    <source>
        <dbReference type="Proteomes" id="UP000245956"/>
    </source>
</evidence>
<reference evidence="2 3" key="2">
    <citation type="journal article" date="2016" name="Front. Microbiol.">
        <title>Genome and transcriptome sequences reveal the specific parasitism of the nematophagous Purpureocillium lilacinum 36-1.</title>
        <authorList>
            <person name="Xie J."/>
            <person name="Li S."/>
            <person name="Mo C."/>
            <person name="Xiao X."/>
            <person name="Peng D."/>
            <person name="Wang G."/>
            <person name="Xiao Y."/>
        </authorList>
    </citation>
    <scope>NUCLEOTIDE SEQUENCE [LARGE SCALE GENOMIC DNA]</scope>
    <source>
        <strain evidence="2 3">36-1</strain>
    </source>
</reference>
<protein>
    <submittedName>
        <fullName evidence="2">Uncharacterized protein</fullName>
    </submittedName>
</protein>
<dbReference type="Proteomes" id="UP001287286">
    <property type="component" value="Unassembled WGS sequence"/>
</dbReference>
<evidence type="ECO:0000313" key="4">
    <source>
        <dbReference type="Proteomes" id="UP001287286"/>
    </source>
</evidence>
<comment type="caution">
    <text evidence="2">The sequence shown here is derived from an EMBL/GenBank/DDBJ whole genome shotgun (WGS) entry which is preliminary data.</text>
</comment>
<evidence type="ECO:0000313" key="1">
    <source>
        <dbReference type="EMBL" id="KAK4094941.1"/>
    </source>
</evidence>
<accession>A0A2U3DYX5</accession>
<dbReference type="AlphaFoldDB" id="A0A2U3DYX5"/>
<sequence>MSASHDCTPRTDGLAWHTILQATGEGLRLVEAWDPITRYPVAGRAGEKHVAMEKGGPWMLSPRTLWGPTMWTVLPGSLTSTRALAAGTHGDMHTAAKPPRQLSRGIDASEVPPLVAWRPMTSARTLCDWGPNGPSSRRETRACCASMCVRGRRQERQECRIGDGELDTAPNCYQARNDISAVVPRRRTTKTLLGVLPQRRGCISPAGTAFAATGRRLSIHGAGIRADLVRADCHRIYFVVVVSVLGRDETTRCGFSFSDNGPSRLVVSVAFSVAPCPGLEKGTNGNPGLELQA</sequence>
<dbReference type="Proteomes" id="UP000245956">
    <property type="component" value="Unassembled WGS sequence"/>
</dbReference>
<reference evidence="1" key="3">
    <citation type="submission" date="2023-11" db="EMBL/GenBank/DDBJ databases">
        <authorList>
            <person name="Beijen E."/>
            <person name="Ohm R.A."/>
        </authorList>
    </citation>
    <scope>NUCLEOTIDE SEQUENCE</scope>
    <source>
        <strain evidence="1">CBS 150709</strain>
    </source>
</reference>
<organism evidence="2 3">
    <name type="scientific">Purpureocillium lilacinum</name>
    <name type="common">Paecilomyces lilacinus</name>
    <dbReference type="NCBI Taxonomy" id="33203"/>
    <lineage>
        <taxon>Eukaryota</taxon>
        <taxon>Fungi</taxon>
        <taxon>Dikarya</taxon>
        <taxon>Ascomycota</taxon>
        <taxon>Pezizomycotina</taxon>
        <taxon>Sordariomycetes</taxon>
        <taxon>Hypocreomycetidae</taxon>
        <taxon>Hypocreales</taxon>
        <taxon>Ophiocordycipitaceae</taxon>
        <taxon>Purpureocillium</taxon>
    </lineage>
</organism>
<dbReference type="EMBL" id="LCWV01000019">
    <property type="protein sequence ID" value="PWI67426.1"/>
    <property type="molecule type" value="Genomic_DNA"/>
</dbReference>
<keyword evidence="4" id="KW-1185">Reference proteome</keyword>
<gene>
    <name evidence="2" type="ORF">PCL_03194</name>
    <name evidence="1" type="ORF">Purlil1_637</name>
</gene>
<proteinExistence type="predicted"/>
<evidence type="ECO:0000313" key="2">
    <source>
        <dbReference type="EMBL" id="PWI67426.1"/>
    </source>
</evidence>
<reference evidence="2" key="1">
    <citation type="submission" date="2015-05" db="EMBL/GenBank/DDBJ databases">
        <authorList>
            <person name="Wang D.B."/>
            <person name="Wang M."/>
        </authorList>
    </citation>
    <scope>NUCLEOTIDE SEQUENCE</scope>
    <source>
        <strain evidence="2">36-1</strain>
    </source>
</reference>
<reference evidence="1 4" key="4">
    <citation type="journal article" date="2024" name="Microbiol. Resour. Announc.">
        <title>Genome annotations for the ascomycete fungi Trichoderma harzianum, Trichoderma aggressivum, and Purpureocillium lilacinum.</title>
        <authorList>
            <person name="Beijen E.P.W."/>
            <person name="Ohm R.A."/>
        </authorList>
    </citation>
    <scope>NUCLEOTIDE SEQUENCE [LARGE SCALE GENOMIC DNA]</scope>
    <source>
        <strain evidence="1 4">CBS 150709</strain>
    </source>
</reference>